<feature type="transmembrane region" description="Helical" evidence="6">
    <location>
        <begin position="267"/>
        <end position="289"/>
    </location>
</feature>
<keyword evidence="8" id="KW-1185">Reference proteome</keyword>
<sequence>MPSQSQPSPQDTTIASASTTSDVHTHLLSHAARNRHPVAAEASSTMSANAPTEPGYGTVKHGDVENVKPSSGDDIREFPDEGPLSDADSVHVQDGVRRVEAITTVWSKNTMIVMFILLYLVSFVDTLLQSVQGALTPYVTSSFNAHSLLSVTDILSFILGGVCNLAIAKVIDIWGRAEGFSVMVIFIIVGMIMKAACINVEMFAAANSIYWVGHIGMQYVVQIMYADMTTLRNRMILFGILQLPTIAATFGGPKIAELFYTRSNFRWAFGAFTIIIPVFAAPVVFLFWWSKIKAQREGKLAKHVRTRTLFESLKYYAIEFDGKYIHIVGMFLTIFGWGLLLLPFNLTYYAPNGWKTGYIIAMIVLGVVLLAAFVVWEKYFATVQYFPFKHLKDRSILGACLLYGIMFLSIFTWDTYYYSYLQAVHDLSLSNASYVLNAFSLMSSVVGPLFGVFVRYYGYYKWPAISMTPFAVLGTALLIYFRRPSTHVGYLVMCQLFNGIYSSVWATASQLSVMANVSHQETAVAVALYGLFGSIGAAVGQAIAGGIWTNVMPTQLYQNLPDDLKANVTEIYSSLTVQISFPLGSPGRDAIIASYGYVQRVMVITGCCFLPICVALLFLWKNLNVKKMEATERRKKGNIF</sequence>
<dbReference type="Proteomes" id="UP000001610">
    <property type="component" value="Unassembled WGS sequence"/>
</dbReference>
<feature type="transmembrane region" description="Helical" evidence="6">
    <location>
        <begin position="487"/>
        <end position="506"/>
    </location>
</feature>
<feature type="transmembrane region" description="Helical" evidence="6">
    <location>
        <begin position="601"/>
        <end position="620"/>
    </location>
</feature>
<feature type="transmembrane region" description="Helical" evidence="6">
    <location>
        <begin position="235"/>
        <end position="255"/>
    </location>
</feature>
<dbReference type="SUPFAM" id="SSF103473">
    <property type="entry name" value="MFS general substrate transporter"/>
    <property type="match status" value="2"/>
</dbReference>
<feature type="region of interest" description="Disordered" evidence="5">
    <location>
        <begin position="1"/>
        <end position="74"/>
    </location>
</feature>
<feature type="transmembrane region" description="Helical" evidence="6">
    <location>
        <begin position="324"/>
        <end position="344"/>
    </location>
</feature>
<feature type="transmembrane region" description="Helical" evidence="6">
    <location>
        <begin position="209"/>
        <end position="228"/>
    </location>
</feature>
<name>G3JSH0_CORMM</name>
<feature type="compositionally biased region" description="Basic and acidic residues" evidence="5">
    <location>
        <begin position="60"/>
        <end position="74"/>
    </location>
</feature>
<protein>
    <submittedName>
        <fullName evidence="7">Siderophore iron transporter mirB</fullName>
    </submittedName>
</protein>
<keyword evidence="4 6" id="KW-0472">Membrane</keyword>
<evidence type="ECO:0000256" key="2">
    <source>
        <dbReference type="ARBA" id="ARBA00022692"/>
    </source>
</evidence>
<evidence type="ECO:0000313" key="8">
    <source>
        <dbReference type="Proteomes" id="UP000001610"/>
    </source>
</evidence>
<dbReference type="PANTHER" id="PTHR23501:SF107">
    <property type="entry name" value="TRANSPORTER, PUTATIVE (AFU_ORTHOLOGUE AFUA_7G04730)-RELATED"/>
    <property type="match status" value="1"/>
</dbReference>
<dbReference type="Pfam" id="PF07690">
    <property type="entry name" value="MFS_1"/>
    <property type="match status" value="1"/>
</dbReference>
<feature type="compositionally biased region" description="Low complexity" evidence="5">
    <location>
        <begin position="12"/>
        <end position="21"/>
    </location>
</feature>
<evidence type="ECO:0000256" key="5">
    <source>
        <dbReference type="SAM" id="MobiDB-lite"/>
    </source>
</evidence>
<gene>
    <name evidence="7" type="ORF">CCM_08808</name>
</gene>
<feature type="transmembrane region" description="Helical" evidence="6">
    <location>
        <begin position="111"/>
        <end position="128"/>
    </location>
</feature>
<evidence type="ECO:0000313" key="7">
    <source>
        <dbReference type="EMBL" id="EGX88762.1"/>
    </source>
</evidence>
<evidence type="ECO:0000256" key="4">
    <source>
        <dbReference type="ARBA" id="ARBA00023136"/>
    </source>
</evidence>
<dbReference type="VEuPathDB" id="FungiDB:CCM_08808"/>
<proteinExistence type="predicted"/>
<keyword evidence="2 6" id="KW-0812">Transmembrane</keyword>
<dbReference type="GO" id="GO:0005886">
    <property type="term" value="C:plasma membrane"/>
    <property type="evidence" value="ECO:0007669"/>
    <property type="project" value="TreeGrafter"/>
</dbReference>
<reference evidence="7 8" key="1">
    <citation type="journal article" date="2011" name="Genome Biol.">
        <title>Genome sequence of the insect pathogenic fungus Cordyceps militaris, a valued traditional Chinese medicine.</title>
        <authorList>
            <person name="Zheng P."/>
            <person name="Xia Y."/>
            <person name="Xiao G."/>
            <person name="Xiong C."/>
            <person name="Hu X."/>
            <person name="Zhang S."/>
            <person name="Zheng H."/>
            <person name="Huang Y."/>
            <person name="Zhou Y."/>
            <person name="Wang S."/>
            <person name="Zhao G.P."/>
            <person name="Liu X."/>
            <person name="St Leger R.J."/>
            <person name="Wang C."/>
        </authorList>
    </citation>
    <scope>NUCLEOTIDE SEQUENCE [LARGE SCALE GENOMIC DNA]</scope>
    <source>
        <strain evidence="7 8">CM01</strain>
    </source>
</reference>
<feature type="transmembrane region" description="Helical" evidence="6">
    <location>
        <begin position="464"/>
        <end position="481"/>
    </location>
</feature>
<dbReference type="InterPro" id="IPR011701">
    <property type="entry name" value="MFS"/>
</dbReference>
<evidence type="ECO:0000256" key="6">
    <source>
        <dbReference type="SAM" id="Phobius"/>
    </source>
</evidence>
<dbReference type="SMR" id="G3JSH0"/>
<feature type="transmembrane region" description="Helical" evidence="6">
    <location>
        <begin position="526"/>
        <end position="548"/>
    </location>
</feature>
<comment type="subcellular location">
    <subcellularLocation>
        <location evidence="1">Membrane</location>
        <topology evidence="1">Multi-pass membrane protein</topology>
    </subcellularLocation>
</comment>
<feature type="transmembrane region" description="Helical" evidence="6">
    <location>
        <begin position="356"/>
        <end position="376"/>
    </location>
</feature>
<feature type="transmembrane region" description="Helical" evidence="6">
    <location>
        <begin position="180"/>
        <end position="203"/>
    </location>
</feature>
<dbReference type="AlphaFoldDB" id="G3JSH0"/>
<dbReference type="HOGENOM" id="CLU_012970_1_0_1"/>
<keyword evidence="3 6" id="KW-1133">Transmembrane helix</keyword>
<dbReference type="eggNOG" id="KOG0254">
    <property type="taxonomic scope" value="Eukaryota"/>
</dbReference>
<feature type="transmembrane region" description="Helical" evidence="6">
    <location>
        <begin position="433"/>
        <end position="457"/>
    </location>
</feature>
<dbReference type="InParanoid" id="G3JSH0"/>
<dbReference type="OrthoDB" id="4078873at2759"/>
<dbReference type="OMA" id="CQIFNGV"/>
<dbReference type="GO" id="GO:0022857">
    <property type="term" value="F:transmembrane transporter activity"/>
    <property type="evidence" value="ECO:0007669"/>
    <property type="project" value="InterPro"/>
</dbReference>
<evidence type="ECO:0000256" key="3">
    <source>
        <dbReference type="ARBA" id="ARBA00022989"/>
    </source>
</evidence>
<feature type="compositionally biased region" description="Polar residues" evidence="5">
    <location>
        <begin position="1"/>
        <end position="11"/>
    </location>
</feature>
<dbReference type="PANTHER" id="PTHR23501">
    <property type="entry name" value="MAJOR FACILITATOR SUPERFAMILY"/>
    <property type="match status" value="1"/>
</dbReference>
<dbReference type="RefSeq" id="XP_006674007.1">
    <property type="nucleotide sequence ID" value="XM_006673944.1"/>
</dbReference>
<dbReference type="EMBL" id="JH126405">
    <property type="protein sequence ID" value="EGX88762.1"/>
    <property type="molecule type" value="Genomic_DNA"/>
</dbReference>
<feature type="transmembrane region" description="Helical" evidence="6">
    <location>
        <begin position="396"/>
        <end position="413"/>
    </location>
</feature>
<dbReference type="Gene3D" id="1.20.1250.20">
    <property type="entry name" value="MFS general substrate transporter like domains"/>
    <property type="match status" value="2"/>
</dbReference>
<accession>G3JSH0</accession>
<dbReference type="GeneID" id="18170813"/>
<evidence type="ECO:0000256" key="1">
    <source>
        <dbReference type="ARBA" id="ARBA00004141"/>
    </source>
</evidence>
<organism evidence="7 8">
    <name type="scientific">Cordyceps militaris (strain CM01)</name>
    <name type="common">Caterpillar fungus</name>
    <dbReference type="NCBI Taxonomy" id="983644"/>
    <lineage>
        <taxon>Eukaryota</taxon>
        <taxon>Fungi</taxon>
        <taxon>Dikarya</taxon>
        <taxon>Ascomycota</taxon>
        <taxon>Pezizomycotina</taxon>
        <taxon>Sordariomycetes</taxon>
        <taxon>Hypocreomycetidae</taxon>
        <taxon>Hypocreales</taxon>
        <taxon>Cordycipitaceae</taxon>
        <taxon>Cordyceps</taxon>
    </lineage>
</organism>
<dbReference type="KEGG" id="cmt:CCM_08808"/>
<feature type="transmembrane region" description="Helical" evidence="6">
    <location>
        <begin position="148"/>
        <end position="168"/>
    </location>
</feature>
<dbReference type="InterPro" id="IPR036259">
    <property type="entry name" value="MFS_trans_sf"/>
</dbReference>